<accession>A0AAV7J4G4</accession>
<keyword evidence="2" id="KW-1185">Reference proteome</keyword>
<evidence type="ECO:0000313" key="2">
    <source>
        <dbReference type="Proteomes" id="UP000826195"/>
    </source>
</evidence>
<protein>
    <submittedName>
        <fullName evidence="1">Uncharacterized protein</fullName>
    </submittedName>
</protein>
<evidence type="ECO:0000313" key="1">
    <source>
        <dbReference type="EMBL" id="KAH0566999.1"/>
    </source>
</evidence>
<dbReference type="AlphaFoldDB" id="A0AAV7J4G4"/>
<dbReference type="Proteomes" id="UP000826195">
    <property type="component" value="Unassembled WGS sequence"/>
</dbReference>
<proteinExistence type="predicted"/>
<name>A0AAV7J4G4_COTGL</name>
<gene>
    <name evidence="1" type="ORF">KQX54_005952</name>
</gene>
<organism evidence="1 2">
    <name type="scientific">Cotesia glomerata</name>
    <name type="common">Lepidopteran parasitic wasp</name>
    <name type="synonym">Apanteles glomeratus</name>
    <dbReference type="NCBI Taxonomy" id="32391"/>
    <lineage>
        <taxon>Eukaryota</taxon>
        <taxon>Metazoa</taxon>
        <taxon>Ecdysozoa</taxon>
        <taxon>Arthropoda</taxon>
        <taxon>Hexapoda</taxon>
        <taxon>Insecta</taxon>
        <taxon>Pterygota</taxon>
        <taxon>Neoptera</taxon>
        <taxon>Endopterygota</taxon>
        <taxon>Hymenoptera</taxon>
        <taxon>Apocrita</taxon>
        <taxon>Ichneumonoidea</taxon>
        <taxon>Braconidae</taxon>
        <taxon>Microgastrinae</taxon>
        <taxon>Cotesia</taxon>
    </lineage>
</organism>
<dbReference type="EMBL" id="JAHXZJ010000001">
    <property type="protein sequence ID" value="KAH0566999.1"/>
    <property type="molecule type" value="Genomic_DNA"/>
</dbReference>
<sequence length="94" mass="10295">MQIPDRDVLPLPKALGHSVAFTPPVDTSGGFLDSTFVRNLSAGGSRTHPPRYLHTNFNVNLDRQKELGRVFHGLINSIRHAVNVKTLSALLKAP</sequence>
<reference evidence="1 2" key="1">
    <citation type="journal article" date="2021" name="J. Hered.">
        <title>A chromosome-level genome assembly of the parasitoid wasp, Cotesia glomerata (Hymenoptera: Braconidae).</title>
        <authorList>
            <person name="Pinto B.J."/>
            <person name="Weis J.J."/>
            <person name="Gamble T."/>
            <person name="Ode P.J."/>
            <person name="Paul R."/>
            <person name="Zaspel J.M."/>
        </authorList>
    </citation>
    <scope>NUCLEOTIDE SEQUENCE [LARGE SCALE GENOMIC DNA]</scope>
    <source>
        <strain evidence="1">CgM1</strain>
    </source>
</reference>
<comment type="caution">
    <text evidence="1">The sequence shown here is derived from an EMBL/GenBank/DDBJ whole genome shotgun (WGS) entry which is preliminary data.</text>
</comment>